<protein>
    <recommendedName>
        <fullName evidence="4">SHOCT domain-containing protein</fullName>
    </recommendedName>
</protein>
<evidence type="ECO:0008006" key="4">
    <source>
        <dbReference type="Google" id="ProtNLM"/>
    </source>
</evidence>
<accession>A0ABQ3CF59</accession>
<proteinExistence type="predicted"/>
<dbReference type="Proteomes" id="UP000653644">
    <property type="component" value="Unassembled WGS sequence"/>
</dbReference>
<dbReference type="RefSeq" id="WP_189882820.1">
    <property type="nucleotide sequence ID" value="NZ_BMVN01000003.1"/>
</dbReference>
<evidence type="ECO:0000313" key="3">
    <source>
        <dbReference type="Proteomes" id="UP000653644"/>
    </source>
</evidence>
<feature type="transmembrane region" description="Helical" evidence="1">
    <location>
        <begin position="16"/>
        <end position="35"/>
    </location>
</feature>
<keyword evidence="1" id="KW-0472">Membrane</keyword>
<keyword evidence="1" id="KW-0812">Transmembrane</keyword>
<dbReference type="EMBL" id="BMVN01000003">
    <property type="protein sequence ID" value="GHA08563.1"/>
    <property type="molecule type" value="Genomic_DNA"/>
</dbReference>
<organism evidence="2 3">
    <name type="scientific">Streptomyces canarius</name>
    <dbReference type="NCBI Taxonomy" id="285453"/>
    <lineage>
        <taxon>Bacteria</taxon>
        <taxon>Bacillati</taxon>
        <taxon>Actinomycetota</taxon>
        <taxon>Actinomycetes</taxon>
        <taxon>Kitasatosporales</taxon>
        <taxon>Streptomycetaceae</taxon>
        <taxon>Streptomyces</taxon>
    </lineage>
</organism>
<evidence type="ECO:0000256" key="1">
    <source>
        <dbReference type="SAM" id="Phobius"/>
    </source>
</evidence>
<name>A0ABQ3CF59_9ACTN</name>
<reference evidence="3" key="1">
    <citation type="journal article" date="2019" name="Int. J. Syst. Evol. Microbiol.">
        <title>The Global Catalogue of Microorganisms (GCM) 10K type strain sequencing project: providing services to taxonomists for standard genome sequencing and annotation.</title>
        <authorList>
            <consortium name="The Broad Institute Genomics Platform"/>
            <consortium name="The Broad Institute Genome Sequencing Center for Infectious Disease"/>
            <person name="Wu L."/>
            <person name="Ma J."/>
        </authorList>
    </citation>
    <scope>NUCLEOTIDE SEQUENCE [LARGE SCALE GENOMIC DNA]</scope>
    <source>
        <strain evidence="3">JCM 4733</strain>
    </source>
</reference>
<comment type="caution">
    <text evidence="2">The sequence shown here is derived from an EMBL/GenBank/DDBJ whole genome shotgun (WGS) entry which is preliminary data.</text>
</comment>
<evidence type="ECO:0000313" key="2">
    <source>
        <dbReference type="EMBL" id="GHA08563.1"/>
    </source>
</evidence>
<gene>
    <name evidence="2" type="ORF">GCM10010345_11140</name>
</gene>
<keyword evidence="1" id="KW-1133">Transmembrane helix</keyword>
<sequence>MNTALDVLIWIAKNLSWWWLLILAPGVLGGGWLWLRPTGKHRRTQPDQPAEAARPAVDEDTLTFQRVTYPAVEADS</sequence>
<keyword evidence="3" id="KW-1185">Reference proteome</keyword>